<evidence type="ECO:0000313" key="1">
    <source>
        <dbReference type="EMBL" id="QDH46598.1"/>
    </source>
</evidence>
<organism evidence="1 2">
    <name type="scientific">Aeromonas phage LAh_6</name>
    <dbReference type="NCBI Taxonomy" id="2591030"/>
    <lineage>
        <taxon>Viruses</taxon>
        <taxon>Duplodnaviria</taxon>
        <taxon>Heunggongvirae</taxon>
        <taxon>Uroviricota</taxon>
        <taxon>Caudoviricetes</taxon>
        <taxon>Grimontviridae</taxon>
        <taxon>Lahexavirus</taxon>
        <taxon>Lahexavirus LAh6</taxon>
    </lineage>
</organism>
<gene>
    <name evidence="1" type="ORF">LAh6_44</name>
</gene>
<keyword evidence="2" id="KW-1185">Reference proteome</keyword>
<reference evidence="1 2" key="1">
    <citation type="submission" date="2019-04" db="EMBL/GenBank/DDBJ databases">
        <title>Novel bacteriophages capable of disrupting biofilms from clinical strains of Aeromonas hydrophila with intrinsic antibiotic resistance.</title>
        <authorList>
            <person name="Kabwe M."/>
            <person name="Brown T.L."/>
            <person name="Speirs L."/>
            <person name="Ku H."/>
            <person name="Leach M."/>
            <person name="Chan H.T."/>
            <person name="Petrovski S."/>
            <person name="Lock P."/>
            <person name="Tucci J."/>
        </authorList>
    </citation>
    <scope>NUCLEOTIDE SEQUENCE [LARGE SCALE GENOMIC DNA]</scope>
</reference>
<evidence type="ECO:0000313" key="2">
    <source>
        <dbReference type="Proteomes" id="UP000319466"/>
    </source>
</evidence>
<proteinExistence type="predicted"/>
<sequence length="72" mass="8453">MMQRDSETKLIYNGQYYDCLFNGVMYVIRNKLLEHDEVFSETMTTAITQCKALNQITSDLQNADDPRLVLWD</sequence>
<name>A0A513ZZZ3_9CAUD</name>
<dbReference type="Proteomes" id="UP000319466">
    <property type="component" value="Segment"/>
</dbReference>
<accession>A0A513ZZZ3</accession>
<dbReference type="EMBL" id="MK838112">
    <property type="protein sequence ID" value="QDH46598.1"/>
    <property type="molecule type" value="Genomic_DNA"/>
</dbReference>
<protein>
    <submittedName>
        <fullName evidence="1">Uncharacterized protein</fullName>
    </submittedName>
</protein>